<dbReference type="AlphaFoldDB" id="A0AAV5JNI4"/>
<keyword evidence="2" id="KW-1185">Reference proteome</keyword>
<evidence type="ECO:0000313" key="2">
    <source>
        <dbReference type="Proteomes" id="UP001054252"/>
    </source>
</evidence>
<name>A0AAV5JNI4_9ROSI</name>
<sequence>MKRRWRTRAEPRSHCSHPLICSLLSFSFDLSPKSAMN</sequence>
<protein>
    <submittedName>
        <fullName evidence="1">Uncharacterized protein</fullName>
    </submittedName>
</protein>
<dbReference type="Proteomes" id="UP001054252">
    <property type="component" value="Unassembled WGS sequence"/>
</dbReference>
<comment type="caution">
    <text evidence="1">The sequence shown here is derived from an EMBL/GenBank/DDBJ whole genome shotgun (WGS) entry which is preliminary data.</text>
</comment>
<evidence type="ECO:0000313" key="1">
    <source>
        <dbReference type="EMBL" id="GKV13127.1"/>
    </source>
</evidence>
<organism evidence="1 2">
    <name type="scientific">Rubroshorea leprosula</name>
    <dbReference type="NCBI Taxonomy" id="152421"/>
    <lineage>
        <taxon>Eukaryota</taxon>
        <taxon>Viridiplantae</taxon>
        <taxon>Streptophyta</taxon>
        <taxon>Embryophyta</taxon>
        <taxon>Tracheophyta</taxon>
        <taxon>Spermatophyta</taxon>
        <taxon>Magnoliopsida</taxon>
        <taxon>eudicotyledons</taxon>
        <taxon>Gunneridae</taxon>
        <taxon>Pentapetalae</taxon>
        <taxon>rosids</taxon>
        <taxon>malvids</taxon>
        <taxon>Malvales</taxon>
        <taxon>Dipterocarpaceae</taxon>
        <taxon>Rubroshorea</taxon>
    </lineage>
</organism>
<reference evidence="1 2" key="1">
    <citation type="journal article" date="2021" name="Commun. Biol.">
        <title>The genome of Shorea leprosula (Dipterocarpaceae) highlights the ecological relevance of drought in aseasonal tropical rainforests.</title>
        <authorList>
            <person name="Ng K.K.S."/>
            <person name="Kobayashi M.J."/>
            <person name="Fawcett J.A."/>
            <person name="Hatakeyama M."/>
            <person name="Paape T."/>
            <person name="Ng C.H."/>
            <person name="Ang C.C."/>
            <person name="Tnah L.H."/>
            <person name="Lee C.T."/>
            <person name="Nishiyama T."/>
            <person name="Sese J."/>
            <person name="O'Brien M.J."/>
            <person name="Copetti D."/>
            <person name="Mohd Noor M.I."/>
            <person name="Ong R.C."/>
            <person name="Putra M."/>
            <person name="Sireger I.Z."/>
            <person name="Indrioko S."/>
            <person name="Kosugi Y."/>
            <person name="Izuno A."/>
            <person name="Isagi Y."/>
            <person name="Lee S.L."/>
            <person name="Shimizu K.K."/>
        </authorList>
    </citation>
    <scope>NUCLEOTIDE SEQUENCE [LARGE SCALE GENOMIC DNA]</scope>
    <source>
        <strain evidence="1">214</strain>
    </source>
</reference>
<proteinExistence type="predicted"/>
<gene>
    <name evidence="1" type="ORF">SLEP1_g24191</name>
</gene>
<dbReference type="EMBL" id="BPVZ01000038">
    <property type="protein sequence ID" value="GKV13127.1"/>
    <property type="molecule type" value="Genomic_DNA"/>
</dbReference>
<accession>A0AAV5JNI4</accession>